<keyword evidence="3" id="KW-0788">Thiol protease</keyword>
<evidence type="ECO:0000313" key="6">
    <source>
        <dbReference type="Proteomes" id="UP000006562"/>
    </source>
</evidence>
<dbReference type="GO" id="GO:0006508">
    <property type="term" value="P:proteolysis"/>
    <property type="evidence" value="ECO:0007669"/>
    <property type="project" value="UniProtKB-KW"/>
</dbReference>
<evidence type="ECO:0000256" key="1">
    <source>
        <dbReference type="ARBA" id="ARBA00022670"/>
    </source>
</evidence>
<dbReference type="Gene3D" id="2.40.260.10">
    <property type="entry name" value="Sortase"/>
    <property type="match status" value="1"/>
</dbReference>
<gene>
    <name evidence="5" type="primary">ywpE</name>
    <name evidence="5" type="ordered locus">BAMF_0725</name>
</gene>
<dbReference type="KEGG" id="bao:BAMF_0725"/>
<evidence type="ECO:0000256" key="4">
    <source>
        <dbReference type="PIRSR" id="PIRSR605754-1"/>
    </source>
</evidence>
<proteinExistence type="predicted"/>
<dbReference type="Proteomes" id="UP000006562">
    <property type="component" value="Chromosome"/>
</dbReference>
<dbReference type="NCBIfam" id="TIGR01076">
    <property type="entry name" value="sortase_fam"/>
    <property type="match status" value="1"/>
</dbReference>
<keyword evidence="6" id="KW-1185">Reference proteome</keyword>
<feature type="active site" description="Acyl-thioester intermediate" evidence="4">
    <location>
        <position position="188"/>
    </location>
</feature>
<reference evidence="5 6" key="1">
    <citation type="journal article" date="2011" name="Int. J. Syst. Evol. Microbiol.">
        <title>Relationship of Bacillus amyloliquefaciens clades associated with strains DSM 7T and FZB42T: a proposal for Bacillus amyloliquefaciens subsp. amyloliquefaciens subsp. nov. and Bacillus amyloliquefaciens subsp. plantarum subsp. nov. based on complete genome sequence comparisons.</title>
        <authorList>
            <person name="Borriss R."/>
            <person name="Chen X.H."/>
            <person name="Rueckert C."/>
            <person name="Blom J."/>
            <person name="Becker A."/>
            <person name="Baumgarth B."/>
            <person name="Fan B."/>
            <person name="Pukall R."/>
            <person name="Schumann P."/>
            <person name="Sproer C."/>
            <person name="Junge H."/>
            <person name="Vater J."/>
            <person name="Puhler A."/>
            <person name="Klenk H.P."/>
        </authorList>
    </citation>
    <scope>NUCLEOTIDE SEQUENCE [LARGE SCALE GENOMIC DNA]</scope>
    <source>
        <strain evidence="6">DSM 7</strain>
    </source>
</reference>
<dbReference type="EMBL" id="FN597644">
    <property type="protein sequence ID" value="CBI41851.1"/>
    <property type="molecule type" value="Genomic_DNA"/>
</dbReference>
<keyword evidence="1" id="KW-0645">Protease</keyword>
<name>A0A9P1JER5_BACAS</name>
<dbReference type="SUPFAM" id="SSF63817">
    <property type="entry name" value="Sortase"/>
    <property type="match status" value="1"/>
</dbReference>
<keyword evidence="2" id="KW-0378">Hydrolase</keyword>
<dbReference type="InterPro" id="IPR042007">
    <property type="entry name" value="Sortase_A"/>
</dbReference>
<feature type="active site" description="Proton donor/acceptor" evidence="4">
    <location>
        <position position="127"/>
    </location>
</feature>
<evidence type="ECO:0000256" key="2">
    <source>
        <dbReference type="ARBA" id="ARBA00022801"/>
    </source>
</evidence>
<dbReference type="AlphaFoldDB" id="A0A9P1JER5"/>
<sequence>MFKKTIIAVLILSGLLLVTSPLMKGCLIAYLSKSHSEAELTAEQARKNNMKKADYAFDSIHPPGFRETVQSSFNRKPKPIIGRITISSVNLELPILKGTTNENLLIGAATMRPDQKMGEGNYPLAGHHLRQENLLFGPLLHIKKGAQIVITDFRKDYIYSVTSKSTISEIEANIIQETKEKEITLITCDKAVNTEGRLAVKGKLIDIAGHSNVSQPS</sequence>
<reference evidence="6" key="2">
    <citation type="journal article" date="2011" name="J. Biotechnol.">
        <title>Genome sequence of B. amyloliquefaciens type strain DSM7(T) reveals differences to plant-associated B. amyloliquefaciens FZB42.</title>
        <authorList>
            <person name="Ruckert C."/>
            <person name="Blom J."/>
            <person name="Chen X."/>
            <person name="Reva O."/>
            <person name="Borriss R."/>
        </authorList>
    </citation>
    <scope>NUCLEOTIDE SEQUENCE [LARGE SCALE GENOMIC DNA]</scope>
    <source>
        <strain evidence="6">DSM 7</strain>
    </source>
</reference>
<dbReference type="InterPro" id="IPR005754">
    <property type="entry name" value="Sortase"/>
</dbReference>
<organism evidence="5 6">
    <name type="scientific">Bacillus amyloliquefaciens (strain ATCC 23350 / DSM 7 / BCRC 11601 / CCUG 28519 / NBRC 15535 / NRRL B-14393 / F)</name>
    <dbReference type="NCBI Taxonomy" id="692420"/>
    <lineage>
        <taxon>Bacteria</taxon>
        <taxon>Bacillati</taxon>
        <taxon>Bacillota</taxon>
        <taxon>Bacilli</taxon>
        <taxon>Bacillales</taxon>
        <taxon>Bacillaceae</taxon>
        <taxon>Bacillus</taxon>
        <taxon>Bacillus amyloliquefaciens group</taxon>
    </lineage>
</organism>
<evidence type="ECO:0000313" key="5">
    <source>
        <dbReference type="EMBL" id="CBI41851.1"/>
    </source>
</evidence>
<dbReference type="RefSeq" id="WP_013351356.1">
    <property type="nucleotide sequence ID" value="NC_014551.1"/>
</dbReference>
<protein>
    <submittedName>
        <fullName evidence="5">Similar to sortase</fullName>
    </submittedName>
</protein>
<dbReference type="InterPro" id="IPR023365">
    <property type="entry name" value="Sortase_dom-sf"/>
</dbReference>
<dbReference type="CDD" id="cd06165">
    <property type="entry name" value="Sortase_A"/>
    <property type="match status" value="1"/>
</dbReference>
<accession>A0A9P1JER5</accession>
<evidence type="ECO:0000256" key="3">
    <source>
        <dbReference type="ARBA" id="ARBA00022807"/>
    </source>
</evidence>
<dbReference type="GO" id="GO:0008234">
    <property type="term" value="F:cysteine-type peptidase activity"/>
    <property type="evidence" value="ECO:0007669"/>
    <property type="project" value="UniProtKB-KW"/>
</dbReference>
<dbReference type="Pfam" id="PF04203">
    <property type="entry name" value="Sortase"/>
    <property type="match status" value="1"/>
</dbReference>